<evidence type="ECO:0000256" key="2">
    <source>
        <dbReference type="ARBA" id="ARBA00022690"/>
    </source>
</evidence>
<dbReference type="GO" id="GO:0008191">
    <property type="term" value="F:metalloendopeptidase inhibitor activity"/>
    <property type="evidence" value="ECO:0007669"/>
    <property type="project" value="UniProtKB-UniRule"/>
</dbReference>
<dbReference type="InterPro" id="IPR049897">
    <property type="entry name" value="CYSTATIN_LXN"/>
</dbReference>
<feature type="signal peptide" evidence="5">
    <location>
        <begin position="1"/>
        <end position="23"/>
    </location>
</feature>
<reference evidence="7" key="1">
    <citation type="submission" date="2023-06" db="EMBL/GenBank/DDBJ databases">
        <title>Male Hemibagrus guttatus genome.</title>
        <authorList>
            <person name="Bian C."/>
        </authorList>
    </citation>
    <scope>NUCLEOTIDE SEQUENCE</scope>
    <source>
        <strain evidence="7">Male_cb2023</strain>
        <tissue evidence="7">Muscle</tissue>
    </source>
</reference>
<dbReference type="Pfam" id="PF06907">
    <property type="entry name" value="LXN"/>
    <property type="match status" value="1"/>
</dbReference>
<accession>A0AAE0Q4B2</accession>
<dbReference type="PANTHER" id="PTHR28591:SF1">
    <property type="entry name" value="LATEXIN"/>
    <property type="match status" value="1"/>
</dbReference>
<keyword evidence="5" id="KW-0732">Signal</keyword>
<feature type="chain" id="PRO_5041908410" description="Cystatin LXN-type domain-containing protein" evidence="5">
    <location>
        <begin position="24"/>
        <end position="289"/>
    </location>
</feature>
<dbReference type="InterPro" id="IPR009684">
    <property type="entry name" value="Latexin"/>
</dbReference>
<evidence type="ECO:0000313" key="8">
    <source>
        <dbReference type="Proteomes" id="UP001274896"/>
    </source>
</evidence>
<dbReference type="EMBL" id="JAUCMX010000022">
    <property type="protein sequence ID" value="KAK3513491.1"/>
    <property type="molecule type" value="Genomic_DNA"/>
</dbReference>
<dbReference type="PANTHER" id="PTHR28591">
    <property type="entry name" value="LATEXIN"/>
    <property type="match status" value="1"/>
</dbReference>
<keyword evidence="2 4" id="KW-0646">Protease inhibitor</keyword>
<feature type="domain" description="Cystatin LXN-type" evidence="6">
    <location>
        <begin position="67"/>
        <end position="169"/>
    </location>
</feature>
<gene>
    <name evidence="7" type="ORF">QTP70_015500</name>
</gene>
<name>A0AAE0Q4B2_9TELE</name>
<proteinExistence type="inferred from homology"/>
<dbReference type="AlphaFoldDB" id="A0AAE0Q4B2"/>
<sequence>MNQSRLVCLVLVSLVWQCPVFYSSPVTTGPDTSSQNDVDCPSSCALAFPNSTSTTKDTVDQEGLNMTSRKLNPKFYEASRAGHAIQHYINTIYSSPFRLYTVTQIHNARTEDMGESGMKYFLEFSVKDIVGESSEGRCSAEVLYPRGETQHPPQVQCSCDGLPRVNTSDKEQAFYQQYSANSNAVTVNNLPDSHGHMEPDMVPFWHLGCLAASFVMLNESNENTLYNMAQVSKLKQLKSEDDQLNFEYEVLLHEMVSQEIIRWKLLITWSPAKSVKVLESVLLPRCRCN</sequence>
<dbReference type="Gene3D" id="3.10.450.10">
    <property type="match status" value="2"/>
</dbReference>
<keyword evidence="3" id="KW-0677">Repeat</keyword>
<evidence type="ECO:0000256" key="3">
    <source>
        <dbReference type="ARBA" id="ARBA00022737"/>
    </source>
</evidence>
<dbReference type="SUPFAM" id="SSF54403">
    <property type="entry name" value="Cystatin/monellin"/>
    <property type="match status" value="2"/>
</dbReference>
<keyword evidence="8" id="KW-1185">Reference proteome</keyword>
<organism evidence="7 8">
    <name type="scientific">Hemibagrus guttatus</name>
    <dbReference type="NCBI Taxonomy" id="175788"/>
    <lineage>
        <taxon>Eukaryota</taxon>
        <taxon>Metazoa</taxon>
        <taxon>Chordata</taxon>
        <taxon>Craniata</taxon>
        <taxon>Vertebrata</taxon>
        <taxon>Euteleostomi</taxon>
        <taxon>Actinopterygii</taxon>
        <taxon>Neopterygii</taxon>
        <taxon>Teleostei</taxon>
        <taxon>Ostariophysi</taxon>
        <taxon>Siluriformes</taxon>
        <taxon>Bagridae</taxon>
        <taxon>Hemibagrus</taxon>
    </lineage>
</organism>
<dbReference type="Proteomes" id="UP001274896">
    <property type="component" value="Unassembled WGS sequence"/>
</dbReference>
<dbReference type="FunFam" id="3.10.450.10:FF:000007">
    <property type="entry name" value="latexin"/>
    <property type="match status" value="1"/>
</dbReference>
<evidence type="ECO:0000256" key="4">
    <source>
        <dbReference type="PROSITE-ProRule" id="PRU01377"/>
    </source>
</evidence>
<dbReference type="PROSITE" id="PS52033">
    <property type="entry name" value="CYSTATIN_LXN"/>
    <property type="match status" value="2"/>
</dbReference>
<evidence type="ECO:0000259" key="6">
    <source>
        <dbReference type="PROSITE" id="PS52033"/>
    </source>
</evidence>
<comment type="caution">
    <text evidence="7">The sequence shown here is derived from an EMBL/GenBank/DDBJ whole genome shotgun (WGS) entry which is preliminary data.</text>
</comment>
<feature type="domain" description="Cystatin LXN-type" evidence="6">
    <location>
        <begin position="186"/>
        <end position="289"/>
    </location>
</feature>
<protein>
    <recommendedName>
        <fullName evidence="6">Cystatin LXN-type domain-containing protein</fullName>
    </recommendedName>
</protein>
<dbReference type="InterPro" id="IPR046350">
    <property type="entry name" value="Cystatin_sf"/>
</dbReference>
<evidence type="ECO:0000256" key="1">
    <source>
        <dbReference type="ARBA" id="ARBA00010083"/>
    </source>
</evidence>
<evidence type="ECO:0000313" key="7">
    <source>
        <dbReference type="EMBL" id="KAK3513491.1"/>
    </source>
</evidence>
<comment type="similarity">
    <text evidence="1 4">Belongs to the protease inhibitor I47 (latexin) family.</text>
</comment>
<dbReference type="GO" id="GO:0005615">
    <property type="term" value="C:extracellular space"/>
    <property type="evidence" value="ECO:0007669"/>
    <property type="project" value="TreeGrafter"/>
</dbReference>
<evidence type="ECO:0000256" key="5">
    <source>
        <dbReference type="SAM" id="SignalP"/>
    </source>
</evidence>